<dbReference type="NCBIfam" id="NF003507">
    <property type="entry name" value="PRK05170.2-5"/>
    <property type="match status" value="1"/>
</dbReference>
<reference evidence="2 3" key="1">
    <citation type="submission" date="2020-08" db="EMBL/GenBank/DDBJ databases">
        <title>Genomic Encyclopedia of Type Strains, Phase IV (KMG-IV): sequencing the most valuable type-strain genomes for metagenomic binning, comparative biology and taxonomic classification.</title>
        <authorList>
            <person name="Goeker M."/>
        </authorList>
    </citation>
    <scope>NUCLEOTIDE SEQUENCE [LARGE SCALE GENOMIC DNA]</scope>
    <source>
        <strain evidence="2 3">DSM 16268</strain>
    </source>
</reference>
<dbReference type="HAMAP" id="MF_00676">
    <property type="entry name" value="UPF0260"/>
    <property type="match status" value="1"/>
</dbReference>
<dbReference type="InterPro" id="IPR005358">
    <property type="entry name" value="Puta_zinc/iron-chelating_dom"/>
</dbReference>
<keyword evidence="3" id="KW-1185">Reference proteome</keyword>
<dbReference type="PANTHER" id="PTHR37421:SF1">
    <property type="entry name" value="UPF0260 PROTEIN YCGN"/>
    <property type="match status" value="1"/>
</dbReference>
<proteinExistence type="inferred from homology"/>
<comment type="similarity">
    <text evidence="1">Belongs to the UPF0260 family.</text>
</comment>
<accession>A0A7W9CTP7</accession>
<evidence type="ECO:0000256" key="1">
    <source>
        <dbReference type="HAMAP-Rule" id="MF_00676"/>
    </source>
</evidence>
<comment type="caution">
    <text evidence="2">The sequence shown here is derived from an EMBL/GenBank/DDBJ whole genome shotgun (WGS) entry which is preliminary data.</text>
</comment>
<protein>
    <recommendedName>
        <fullName evidence="1">UPF0260 protein GGQ63_000752</fullName>
    </recommendedName>
</protein>
<dbReference type="PANTHER" id="PTHR37421">
    <property type="entry name" value="UPF0260 PROTEIN YCGN"/>
    <property type="match status" value="1"/>
</dbReference>
<evidence type="ECO:0000313" key="3">
    <source>
        <dbReference type="Proteomes" id="UP000523821"/>
    </source>
</evidence>
<gene>
    <name evidence="2" type="ORF">GGQ63_000752</name>
</gene>
<dbReference type="EMBL" id="JACHOO010000002">
    <property type="protein sequence ID" value="MBB5751700.1"/>
    <property type="molecule type" value="Genomic_DNA"/>
</dbReference>
<organism evidence="2 3">
    <name type="scientific">Prosthecomicrobium pneumaticum</name>
    <dbReference type="NCBI Taxonomy" id="81895"/>
    <lineage>
        <taxon>Bacteria</taxon>
        <taxon>Pseudomonadati</taxon>
        <taxon>Pseudomonadota</taxon>
        <taxon>Alphaproteobacteria</taxon>
        <taxon>Hyphomicrobiales</taxon>
        <taxon>Kaistiaceae</taxon>
        <taxon>Prosthecomicrobium</taxon>
    </lineage>
</organism>
<dbReference type="NCBIfam" id="NF003501">
    <property type="entry name" value="PRK05170.1-5"/>
    <property type="match status" value="1"/>
</dbReference>
<evidence type="ECO:0000313" key="2">
    <source>
        <dbReference type="EMBL" id="MBB5751700.1"/>
    </source>
</evidence>
<dbReference type="Pfam" id="PF13376">
    <property type="entry name" value="OmdA"/>
    <property type="match status" value="1"/>
</dbReference>
<dbReference type="Pfam" id="PF03692">
    <property type="entry name" value="CxxCxxCC"/>
    <property type="match status" value="1"/>
</dbReference>
<name>A0A7W9CTP7_9HYPH</name>
<sequence length="352" mass="39073">MPMPRKNGESETEPFWRRLTLDEMSPQEWESLCDGCARCCLNKLEDWDTGAIYWTNVRCSLLDETSCRCSDYPNRTTRVPDCIPLDAEAARTLTWLPPTCGYRLVAEGRDLYWWHPLVSGDPDTVHLAGISVRGRTVSEAGMAVEDYENHLVEWPGERPDEREGLPVLGFTDAEGFTAWLERQHDRIGGLWLRFEKGDPAGGGGLGREAALDIAATFGWAEGRKAPEDDRHWLQRLARRTPRSRWSAEDRNRAEALIAAGRMRPAGLAAVAAAQADGRWEAAVAAAPRRPALPADLLAAFAVRPEAEAAFLALDPAERHALVRRLDAARSAPVRAGRIAELVERLSGPRPPR</sequence>
<dbReference type="Proteomes" id="UP000523821">
    <property type="component" value="Unassembled WGS sequence"/>
</dbReference>
<dbReference type="InterPro" id="IPR008228">
    <property type="entry name" value="UCP006173"/>
</dbReference>
<dbReference type="AlphaFoldDB" id="A0A7W9CTP7"/>